<dbReference type="SMART" id="SM00543">
    <property type="entry name" value="MIF4G"/>
    <property type="match status" value="1"/>
</dbReference>
<sequence>MLDTDSVINGVNTWENEVERMLQDKLSTCDHCITTRSVMGCTHGMKWQECRSHHEVVLKSFQWKLRSFFTICLSATSVSNVCFIKYSGNSSNSKKQSTLSVNAPVFIPKYTTQAANLSVTAAEFVPRNPFPAYTHTQNPDNLYEDFQRLVNIQPTSYPDSQVSPSKSQIIEAFKASLYQLTIRPGEMEVVMRPMVDMLLQCDDDSIVQDIIELLFEQCVSEPNFRYTGARLCKYLSTELTANKIFLNFRSQFLTRCKEEYLKKEELVANPGSINRLCGFTMFIGELFLNLELESKTGPQKIGILRIPVLRDLLLILLSHPTDFTVKCAMQLLKLTGATIEDTAHLNKPEDGSYDEVFLQIRALNSYPSLNETSKCLIKSVLSLKDNNWGRTNSRSSTSSVSSQDNTSHQYYNQPQYAQIDPVFYNDKGQPITAQEAGYFNQEYEEYDIDQEAEEYEHYLAAGQNGNVQWDAAEDIGEPHWDQGMGYQHWSHTDEIPYNTDYYQGARTYEENYMDDEMEAAYEEFLRQQVQGHR</sequence>
<protein>
    <recommendedName>
        <fullName evidence="4">MIF4G domain-containing protein</fullName>
    </recommendedName>
</protein>
<proteinExistence type="predicted"/>
<dbReference type="SUPFAM" id="SSF48371">
    <property type="entry name" value="ARM repeat"/>
    <property type="match status" value="1"/>
</dbReference>
<dbReference type="Pfam" id="PF02854">
    <property type="entry name" value="MIF4G"/>
    <property type="match status" value="1"/>
</dbReference>
<evidence type="ECO:0000256" key="1">
    <source>
        <dbReference type="ARBA" id="ARBA00004496"/>
    </source>
</evidence>
<gene>
    <name evidence="5" type="ORF">FSP39_012897</name>
</gene>
<keyword evidence="6" id="KW-1185">Reference proteome</keyword>
<dbReference type="EMBL" id="VSWD01000010">
    <property type="protein sequence ID" value="KAK3090586.1"/>
    <property type="molecule type" value="Genomic_DNA"/>
</dbReference>
<reference evidence="5" key="1">
    <citation type="submission" date="2019-08" db="EMBL/GenBank/DDBJ databases">
        <title>The improved chromosome-level genome for the pearl oyster Pinctada fucata martensii using PacBio sequencing and Hi-C.</title>
        <authorList>
            <person name="Zheng Z."/>
        </authorList>
    </citation>
    <scope>NUCLEOTIDE SEQUENCE</scope>
    <source>
        <strain evidence="5">ZZ-2019</strain>
        <tissue evidence="5">Adductor muscle</tissue>
    </source>
</reference>
<dbReference type="Gene3D" id="1.25.40.180">
    <property type="match status" value="1"/>
</dbReference>
<dbReference type="InterPro" id="IPR051367">
    <property type="entry name" value="mRNA_TranslReg/HistoneTransl"/>
</dbReference>
<keyword evidence="3" id="KW-0810">Translation regulation</keyword>
<evidence type="ECO:0000256" key="2">
    <source>
        <dbReference type="ARBA" id="ARBA00022490"/>
    </source>
</evidence>
<dbReference type="GO" id="GO:0008494">
    <property type="term" value="F:translation activator activity"/>
    <property type="evidence" value="ECO:0007669"/>
    <property type="project" value="TreeGrafter"/>
</dbReference>
<comment type="caution">
    <text evidence="5">The sequence shown here is derived from an EMBL/GenBank/DDBJ whole genome shotgun (WGS) entry which is preliminary data.</text>
</comment>
<evidence type="ECO:0000313" key="5">
    <source>
        <dbReference type="EMBL" id="KAK3090586.1"/>
    </source>
</evidence>
<comment type="subcellular location">
    <subcellularLocation>
        <location evidence="1">Cytoplasm</location>
    </subcellularLocation>
</comment>
<dbReference type="Proteomes" id="UP001186944">
    <property type="component" value="Unassembled WGS sequence"/>
</dbReference>
<evidence type="ECO:0000313" key="6">
    <source>
        <dbReference type="Proteomes" id="UP001186944"/>
    </source>
</evidence>
<dbReference type="AlphaFoldDB" id="A0AA88Y6W0"/>
<dbReference type="PANTHER" id="PTHR23254:SF15">
    <property type="entry name" value="POLYADENYLATE-BINDING PROTEIN-INTERACTING PROTEIN 1"/>
    <property type="match status" value="1"/>
</dbReference>
<evidence type="ECO:0000259" key="4">
    <source>
        <dbReference type="SMART" id="SM00543"/>
    </source>
</evidence>
<dbReference type="GO" id="GO:0003723">
    <property type="term" value="F:RNA binding"/>
    <property type="evidence" value="ECO:0007669"/>
    <property type="project" value="InterPro"/>
</dbReference>
<organism evidence="5 6">
    <name type="scientific">Pinctada imbricata</name>
    <name type="common">Atlantic pearl-oyster</name>
    <name type="synonym">Pinctada martensii</name>
    <dbReference type="NCBI Taxonomy" id="66713"/>
    <lineage>
        <taxon>Eukaryota</taxon>
        <taxon>Metazoa</taxon>
        <taxon>Spiralia</taxon>
        <taxon>Lophotrochozoa</taxon>
        <taxon>Mollusca</taxon>
        <taxon>Bivalvia</taxon>
        <taxon>Autobranchia</taxon>
        <taxon>Pteriomorphia</taxon>
        <taxon>Pterioida</taxon>
        <taxon>Pterioidea</taxon>
        <taxon>Pteriidae</taxon>
        <taxon>Pinctada</taxon>
    </lineage>
</organism>
<dbReference type="InterPro" id="IPR003890">
    <property type="entry name" value="MIF4G-like_typ-3"/>
</dbReference>
<dbReference type="GO" id="GO:0006446">
    <property type="term" value="P:regulation of translational initiation"/>
    <property type="evidence" value="ECO:0007669"/>
    <property type="project" value="TreeGrafter"/>
</dbReference>
<dbReference type="PANTHER" id="PTHR23254">
    <property type="entry name" value="EIF4G DOMAIN PROTEIN"/>
    <property type="match status" value="1"/>
</dbReference>
<evidence type="ECO:0000256" key="3">
    <source>
        <dbReference type="ARBA" id="ARBA00022845"/>
    </source>
</evidence>
<dbReference type="GO" id="GO:0005737">
    <property type="term" value="C:cytoplasm"/>
    <property type="evidence" value="ECO:0007669"/>
    <property type="project" value="UniProtKB-SubCell"/>
</dbReference>
<name>A0AA88Y6W0_PINIB</name>
<feature type="domain" description="MIF4G" evidence="4">
    <location>
        <begin position="170"/>
        <end position="387"/>
    </location>
</feature>
<keyword evidence="2" id="KW-0963">Cytoplasm</keyword>
<dbReference type="InterPro" id="IPR016024">
    <property type="entry name" value="ARM-type_fold"/>
</dbReference>
<accession>A0AA88Y6W0</accession>